<dbReference type="RefSeq" id="WP_220166939.1">
    <property type="nucleotide sequence ID" value="NZ_JAIBOA010000008.1"/>
</dbReference>
<organism evidence="2 3">
    <name type="scientific">Actinomadura parmotrematis</name>
    <dbReference type="NCBI Taxonomy" id="2864039"/>
    <lineage>
        <taxon>Bacteria</taxon>
        <taxon>Bacillati</taxon>
        <taxon>Actinomycetota</taxon>
        <taxon>Actinomycetes</taxon>
        <taxon>Streptosporangiales</taxon>
        <taxon>Thermomonosporaceae</taxon>
        <taxon>Actinomadura</taxon>
    </lineage>
</organism>
<reference evidence="2 3" key="1">
    <citation type="submission" date="2021-07" db="EMBL/GenBank/DDBJ databases">
        <title>Actinomadura sp. PM05-2 isolated from lichen.</title>
        <authorList>
            <person name="Somphong A."/>
            <person name="Phongsopitanun W."/>
            <person name="Tanasupawat S."/>
            <person name="Peongsungnone V."/>
        </authorList>
    </citation>
    <scope>NUCLEOTIDE SEQUENCE [LARGE SCALE GENOMIC DNA]</scope>
    <source>
        <strain evidence="2 3">PM05-2</strain>
    </source>
</reference>
<sequence>MTEDELRDLDDVLTFMLARGEADPGRLARGAAERLDLERVPAETLGALIGAARAGYLEAQRAWTGPLDAERLLAALRDLDVSGIVARADFACCGVCADTEIAAERPRGERADGYLYCHSQDIDRAIKGGGLHLAFGAFGGGDPAAVARRAVAALEGRGLRPRWDGDPDGRVLVPLTWRQRCPEGEGPLSVRTFNGNGPDLDGEVAMSFATCRGLLYALPPVDGNFLVCEGPGGAVVQGMWESGPLRFWMETLDEPAARSHGRHVTLDEAVEVLRALAEEGRVALGDGGPLETVLWQAEPIP</sequence>
<feature type="domain" description="DUF6891" evidence="1">
    <location>
        <begin position="4"/>
        <end position="180"/>
    </location>
</feature>
<evidence type="ECO:0000313" key="3">
    <source>
        <dbReference type="Proteomes" id="UP000774570"/>
    </source>
</evidence>
<name>A0ABS7FTI7_9ACTN</name>
<accession>A0ABS7FTI7</accession>
<proteinExistence type="predicted"/>
<keyword evidence="3" id="KW-1185">Reference proteome</keyword>
<dbReference type="InterPro" id="IPR054186">
    <property type="entry name" value="DUF6891"/>
</dbReference>
<evidence type="ECO:0000313" key="2">
    <source>
        <dbReference type="EMBL" id="MBW8483726.1"/>
    </source>
</evidence>
<dbReference type="Pfam" id="PF21831">
    <property type="entry name" value="DUF6891"/>
    <property type="match status" value="1"/>
</dbReference>
<protein>
    <recommendedName>
        <fullName evidence="1">DUF6891 domain-containing protein</fullName>
    </recommendedName>
</protein>
<dbReference type="Proteomes" id="UP000774570">
    <property type="component" value="Unassembled WGS sequence"/>
</dbReference>
<dbReference type="EMBL" id="JAIBOA010000008">
    <property type="protein sequence ID" value="MBW8483726.1"/>
    <property type="molecule type" value="Genomic_DNA"/>
</dbReference>
<evidence type="ECO:0000259" key="1">
    <source>
        <dbReference type="Pfam" id="PF21831"/>
    </source>
</evidence>
<gene>
    <name evidence="2" type="ORF">K1Y72_15165</name>
</gene>
<comment type="caution">
    <text evidence="2">The sequence shown here is derived from an EMBL/GenBank/DDBJ whole genome shotgun (WGS) entry which is preliminary data.</text>
</comment>